<feature type="chain" id="PRO_5025372075" description="Alginate export domain-containing protein" evidence="1">
    <location>
        <begin position="22"/>
        <end position="436"/>
    </location>
</feature>
<reference evidence="2 3" key="1">
    <citation type="submission" date="2019-04" db="EMBL/GenBank/DDBJ databases">
        <authorList>
            <person name="Van Vliet M D."/>
        </authorList>
    </citation>
    <scope>NUCLEOTIDE SEQUENCE [LARGE SCALE GENOMIC DNA]</scope>
    <source>
        <strain evidence="2 3">F1</strain>
    </source>
</reference>
<dbReference type="RefSeq" id="WP_136078820.1">
    <property type="nucleotide sequence ID" value="NZ_CAAHFG010000001.1"/>
</dbReference>
<protein>
    <recommendedName>
        <fullName evidence="4">Alginate export domain-containing protein</fullName>
    </recommendedName>
</protein>
<evidence type="ECO:0000313" key="2">
    <source>
        <dbReference type="EMBL" id="VGO13232.1"/>
    </source>
</evidence>
<keyword evidence="1" id="KW-0732">Signal</keyword>
<accession>A0A6C2TZY9</accession>
<dbReference type="PROSITE" id="PS51257">
    <property type="entry name" value="PROKAR_LIPOPROTEIN"/>
    <property type="match status" value="1"/>
</dbReference>
<gene>
    <name evidence="2" type="ORF">PDESU_01788</name>
</gene>
<dbReference type="SUPFAM" id="SSF56935">
    <property type="entry name" value="Porins"/>
    <property type="match status" value="1"/>
</dbReference>
<dbReference type="EMBL" id="CAAHFG010000001">
    <property type="protein sequence ID" value="VGO13232.1"/>
    <property type="molecule type" value="Genomic_DNA"/>
</dbReference>
<dbReference type="AlphaFoldDB" id="A0A6C2TZY9"/>
<dbReference type="InterPro" id="IPR053728">
    <property type="entry name" value="Alginate_Permeability_Chnl"/>
</dbReference>
<feature type="signal peptide" evidence="1">
    <location>
        <begin position="1"/>
        <end position="21"/>
    </location>
</feature>
<proteinExistence type="predicted"/>
<evidence type="ECO:0008006" key="4">
    <source>
        <dbReference type="Google" id="ProtNLM"/>
    </source>
</evidence>
<dbReference type="Gene3D" id="2.40.160.100">
    <property type="match status" value="1"/>
</dbReference>
<evidence type="ECO:0000256" key="1">
    <source>
        <dbReference type="SAM" id="SignalP"/>
    </source>
</evidence>
<keyword evidence="3" id="KW-1185">Reference proteome</keyword>
<evidence type="ECO:0000313" key="3">
    <source>
        <dbReference type="Proteomes" id="UP000366872"/>
    </source>
</evidence>
<sequence length="436" mass="49525">MKMRYTAILLATAFACGTTMAKESAEETPSAVATVSAEEIQKESQFKWGGDFRFRTVYMNHIPNETGADSGERSFQRYRTRVWGEYHQSDNLFVKGRLLNEFRTVQKPDGNNPWSAMDETIIDTLFVDYQQDLFGVRIGRQDMIYGTGKVILDGTPLDGSRTIYFDAAKATYKGIEDTTVDVFGMYTRAKNQLALHSQDRNLVGLDPAYDGAEAGGGVYVKNNAAEQLPWETYWVTKTKEQHLTDHFHTVGGRLMPKFGDHLSGNLEVAYQSNKDNSAYMVDALLDWQMAERIKLGLGYYHLSADWNPMFARWPQYSELYVYSFTPTTAGGDGIGYWSNASMPHVDLSISPIEKLKCDLLLGYMFAPGKSGPGDGRERGWLFTWWNKYTLMENLLSDKDKLFGHVLIELFEPGDFYTEAQQENLASFVRFELSYSF</sequence>
<name>A0A6C2TZY9_PONDE</name>
<organism evidence="2 3">
    <name type="scientific">Pontiella desulfatans</name>
    <dbReference type="NCBI Taxonomy" id="2750659"/>
    <lineage>
        <taxon>Bacteria</taxon>
        <taxon>Pseudomonadati</taxon>
        <taxon>Kiritimatiellota</taxon>
        <taxon>Kiritimatiellia</taxon>
        <taxon>Kiritimatiellales</taxon>
        <taxon>Pontiellaceae</taxon>
        <taxon>Pontiella</taxon>
    </lineage>
</organism>
<dbReference type="Proteomes" id="UP000366872">
    <property type="component" value="Unassembled WGS sequence"/>
</dbReference>